<feature type="transmembrane region" description="Helical" evidence="1">
    <location>
        <begin position="95"/>
        <end position="119"/>
    </location>
</feature>
<keyword evidence="1" id="KW-0812">Transmembrane</keyword>
<proteinExistence type="predicted"/>
<organism evidence="2 3">
    <name type="scientific">Strongyloides venezuelensis</name>
    <name type="common">Threadworm</name>
    <dbReference type="NCBI Taxonomy" id="75913"/>
    <lineage>
        <taxon>Eukaryota</taxon>
        <taxon>Metazoa</taxon>
        <taxon>Ecdysozoa</taxon>
        <taxon>Nematoda</taxon>
        <taxon>Chromadorea</taxon>
        <taxon>Rhabditida</taxon>
        <taxon>Tylenchina</taxon>
        <taxon>Panagrolaimomorpha</taxon>
        <taxon>Strongyloidoidea</taxon>
        <taxon>Strongyloididae</taxon>
        <taxon>Strongyloides</taxon>
    </lineage>
</organism>
<keyword evidence="1" id="KW-0472">Membrane</keyword>
<dbReference type="WBParaSite" id="SVE_0843000.1">
    <property type="protein sequence ID" value="SVE_0843000.1"/>
    <property type="gene ID" value="SVE_0843000"/>
</dbReference>
<evidence type="ECO:0000256" key="1">
    <source>
        <dbReference type="SAM" id="Phobius"/>
    </source>
</evidence>
<dbReference type="Proteomes" id="UP000035680">
    <property type="component" value="Unassembled WGS sequence"/>
</dbReference>
<sequence length="200" mass="23410">MFSFIPREELISKLYMKHSDMKAFANGSYIMVAIGESKENISNGIFIVAAIYLVHYMTHFSVVFCKMGRFIFEMKELGKNSGLRQTYINKFIHHLINVSIPIVIVFIPLVNLCLCFFVFYQEELYWLTKVTTNSIMFCFYINEIVSTFYTFYFILASIKTKIKIKLSSKISRALKKKNSNRNLSTKKDITKIENFKTQKS</sequence>
<protein>
    <submittedName>
        <fullName evidence="3">RDD domain-containing protein</fullName>
    </submittedName>
</protein>
<feature type="transmembrane region" description="Helical" evidence="1">
    <location>
        <begin position="45"/>
        <end position="65"/>
    </location>
</feature>
<dbReference type="AlphaFoldDB" id="A0A0K0FHR5"/>
<feature type="transmembrane region" description="Helical" evidence="1">
    <location>
        <begin position="139"/>
        <end position="158"/>
    </location>
</feature>
<name>A0A0K0FHR5_STRVS</name>
<reference evidence="3" key="2">
    <citation type="submission" date="2015-08" db="UniProtKB">
        <authorList>
            <consortium name="WormBaseParasite"/>
        </authorList>
    </citation>
    <scope>IDENTIFICATION</scope>
</reference>
<evidence type="ECO:0000313" key="3">
    <source>
        <dbReference type="WBParaSite" id="SVE_0843000.1"/>
    </source>
</evidence>
<reference evidence="2" key="1">
    <citation type="submission" date="2014-07" db="EMBL/GenBank/DDBJ databases">
        <authorList>
            <person name="Martin A.A"/>
            <person name="De Silva N."/>
        </authorList>
    </citation>
    <scope>NUCLEOTIDE SEQUENCE</scope>
</reference>
<accession>A0A0K0FHR5</accession>
<keyword evidence="2" id="KW-1185">Reference proteome</keyword>
<keyword evidence="1" id="KW-1133">Transmembrane helix</keyword>
<evidence type="ECO:0000313" key="2">
    <source>
        <dbReference type="Proteomes" id="UP000035680"/>
    </source>
</evidence>